<sequence>MHSTQRRPNKQLKEKEDYIDVVGDAVHACWVPPLLQPQDKPPQEIKKEPKVKIKFKFTGKPKNEPKFRKGEIVEVSSDEEGYQGAWFVATIIDTLGNEKFLVEHRDLLMNDGGIEVLKEEIETKFIRPCPPHVPMFGSFKRLQEVDAWYNDGWWEGMVVELVNSEECYVRFRNNEVLKFESSKLRPHQDWIDGKWIMSSKESSERVKKFGDVIHETENLGGTKLILKGPIPSESAKHNRDMISTVHNGSKFDLHFYKGTNVEVKSDEQGYEGSWYPATVVDLYQNGKYLVEYSTLKTDDLTQQLKEVVDVSDIRPRPPDIDHFCRYVRQEWVDAWYNDGWWEGVVSNVGHGLNGFKYQVYFWTSNEVLEFEHNHLRPHQYWIDGRWVLASLVEEIDLREVAIEEDWGLVTVDEDVDIGDTMPVNNFPPMEIEKDKDMGATGGHASSCSSGSSSAGSDSSSSSDSDSGSSSG</sequence>
<feature type="domain" description="Agenet" evidence="2">
    <location>
        <begin position="253"/>
        <end position="321"/>
    </location>
</feature>
<evidence type="ECO:0000259" key="2">
    <source>
        <dbReference type="SMART" id="SM00743"/>
    </source>
</evidence>
<dbReference type="AlphaFoldDB" id="G7IMP1"/>
<dbReference type="InterPro" id="IPR008395">
    <property type="entry name" value="Agenet-like_dom"/>
</dbReference>
<accession>G7IMP1</accession>
<gene>
    <name evidence="3" type="ordered locus">MTR_2g033390</name>
</gene>
<dbReference type="Proteomes" id="UP000002051">
    <property type="component" value="Chromosome 2"/>
</dbReference>
<proteinExistence type="predicted"/>
<dbReference type="InterPro" id="IPR014002">
    <property type="entry name" value="Agenet_dom_plant"/>
</dbReference>
<feature type="domain" description="Agenet" evidence="2">
    <location>
        <begin position="324"/>
        <end position="383"/>
    </location>
</feature>
<evidence type="ECO:0000313" key="3">
    <source>
        <dbReference type="EMBL" id="AES64932.1"/>
    </source>
</evidence>
<dbReference type="OMA" id="WINDTWQ"/>
<dbReference type="PANTHER" id="PTHR31917:SF147">
    <property type="entry name" value="AGENET DOMAIN-CONTAINING PROTEIN"/>
    <property type="match status" value="1"/>
</dbReference>
<dbReference type="CDD" id="cd20405">
    <property type="entry name" value="Tudor_Agenet_AtDUF_rpt1_3"/>
    <property type="match status" value="2"/>
</dbReference>
<dbReference type="eggNOG" id="ENOG502QUJR">
    <property type="taxonomic scope" value="Eukaryota"/>
</dbReference>
<organism evidence="3 5">
    <name type="scientific">Medicago truncatula</name>
    <name type="common">Barrel medic</name>
    <name type="synonym">Medicago tribuloides</name>
    <dbReference type="NCBI Taxonomy" id="3880"/>
    <lineage>
        <taxon>Eukaryota</taxon>
        <taxon>Viridiplantae</taxon>
        <taxon>Streptophyta</taxon>
        <taxon>Embryophyta</taxon>
        <taxon>Tracheophyta</taxon>
        <taxon>Spermatophyta</taxon>
        <taxon>Magnoliopsida</taxon>
        <taxon>eudicotyledons</taxon>
        <taxon>Gunneridae</taxon>
        <taxon>Pentapetalae</taxon>
        <taxon>rosids</taxon>
        <taxon>fabids</taxon>
        <taxon>Fabales</taxon>
        <taxon>Fabaceae</taxon>
        <taxon>Papilionoideae</taxon>
        <taxon>50 kb inversion clade</taxon>
        <taxon>NPAAA clade</taxon>
        <taxon>Hologalegina</taxon>
        <taxon>IRL clade</taxon>
        <taxon>Trifolieae</taxon>
        <taxon>Medicago</taxon>
    </lineage>
</organism>
<dbReference type="CDD" id="cd20406">
    <property type="entry name" value="Tudor_Agenet_AtDUF_rpt2_4"/>
    <property type="match status" value="2"/>
</dbReference>
<name>G7IMP1_MEDTR</name>
<feature type="domain" description="Agenet" evidence="2">
    <location>
        <begin position="137"/>
        <end position="192"/>
    </location>
</feature>
<reference evidence="4" key="3">
    <citation type="submission" date="2015-04" db="UniProtKB">
        <authorList>
            <consortium name="EnsemblPlants"/>
        </authorList>
    </citation>
    <scope>IDENTIFICATION</scope>
    <source>
        <strain evidence="4">cv. Jemalong A17</strain>
    </source>
</reference>
<keyword evidence="5" id="KW-1185">Reference proteome</keyword>
<evidence type="ECO:0000313" key="5">
    <source>
        <dbReference type="Proteomes" id="UP000002051"/>
    </source>
</evidence>
<evidence type="ECO:0000313" key="4">
    <source>
        <dbReference type="EnsemblPlants" id="AES64932"/>
    </source>
</evidence>
<dbReference type="Gene3D" id="2.30.30.140">
    <property type="match status" value="1"/>
</dbReference>
<evidence type="ECO:0000256" key="1">
    <source>
        <dbReference type="SAM" id="MobiDB-lite"/>
    </source>
</evidence>
<dbReference type="EMBL" id="CM001218">
    <property type="protein sequence ID" value="AES64932.1"/>
    <property type="molecule type" value="Genomic_DNA"/>
</dbReference>
<feature type="compositionally biased region" description="Low complexity" evidence="1">
    <location>
        <begin position="442"/>
        <end position="471"/>
    </location>
</feature>
<reference evidence="3 5" key="2">
    <citation type="journal article" date="2014" name="BMC Genomics">
        <title>An improved genome release (version Mt4.0) for the model legume Medicago truncatula.</title>
        <authorList>
            <person name="Tang H."/>
            <person name="Krishnakumar V."/>
            <person name="Bidwell S."/>
            <person name="Rosen B."/>
            <person name="Chan A."/>
            <person name="Zhou S."/>
            <person name="Gentzbittel L."/>
            <person name="Childs K.L."/>
            <person name="Yandell M."/>
            <person name="Gundlach H."/>
            <person name="Mayer K.F."/>
            <person name="Schwartz D.C."/>
            <person name="Town C.D."/>
        </authorList>
    </citation>
    <scope>GENOME REANNOTATION</scope>
    <source>
        <strain evidence="4 5">cv. Jemalong A17</strain>
    </source>
</reference>
<dbReference type="SMART" id="SM00743">
    <property type="entry name" value="Agenet"/>
    <property type="match status" value="4"/>
</dbReference>
<dbReference type="EnsemblPlants" id="AES64932">
    <property type="protein sequence ID" value="AES64932"/>
    <property type="gene ID" value="MTR_2g033390"/>
</dbReference>
<dbReference type="HOGENOM" id="CLU_580577_0_0_1"/>
<feature type="region of interest" description="Disordered" evidence="1">
    <location>
        <begin position="420"/>
        <end position="471"/>
    </location>
</feature>
<dbReference type="PaxDb" id="3880-AES64932"/>
<protein>
    <submittedName>
        <fullName evidence="3">Plant tudor-like protein</fullName>
    </submittedName>
</protein>
<dbReference type="PANTHER" id="PTHR31917">
    <property type="entry name" value="AGENET DOMAIN-CONTAINING PROTEIN-RELATED"/>
    <property type="match status" value="1"/>
</dbReference>
<reference evidence="3 5" key="1">
    <citation type="journal article" date="2011" name="Nature">
        <title>The Medicago genome provides insight into the evolution of rhizobial symbioses.</title>
        <authorList>
            <person name="Young N.D."/>
            <person name="Debelle F."/>
            <person name="Oldroyd G.E."/>
            <person name="Geurts R."/>
            <person name="Cannon S.B."/>
            <person name="Udvardi M.K."/>
            <person name="Benedito V.A."/>
            <person name="Mayer K.F."/>
            <person name="Gouzy J."/>
            <person name="Schoof H."/>
            <person name="Van de Peer Y."/>
            <person name="Proost S."/>
            <person name="Cook D.R."/>
            <person name="Meyers B.C."/>
            <person name="Spannagl M."/>
            <person name="Cheung F."/>
            <person name="De Mita S."/>
            <person name="Krishnakumar V."/>
            <person name="Gundlach H."/>
            <person name="Zhou S."/>
            <person name="Mudge J."/>
            <person name="Bharti A.K."/>
            <person name="Murray J.D."/>
            <person name="Naoumkina M.A."/>
            <person name="Rosen B."/>
            <person name="Silverstein K.A."/>
            <person name="Tang H."/>
            <person name="Rombauts S."/>
            <person name="Zhao P.X."/>
            <person name="Zhou P."/>
            <person name="Barbe V."/>
            <person name="Bardou P."/>
            <person name="Bechner M."/>
            <person name="Bellec A."/>
            <person name="Berger A."/>
            <person name="Berges H."/>
            <person name="Bidwell S."/>
            <person name="Bisseling T."/>
            <person name="Choisne N."/>
            <person name="Couloux A."/>
            <person name="Denny R."/>
            <person name="Deshpande S."/>
            <person name="Dai X."/>
            <person name="Doyle J.J."/>
            <person name="Dudez A.M."/>
            <person name="Farmer A.D."/>
            <person name="Fouteau S."/>
            <person name="Franken C."/>
            <person name="Gibelin C."/>
            <person name="Gish J."/>
            <person name="Goldstein S."/>
            <person name="Gonzalez A.J."/>
            <person name="Green P.J."/>
            <person name="Hallab A."/>
            <person name="Hartog M."/>
            <person name="Hua A."/>
            <person name="Humphray S.J."/>
            <person name="Jeong D.H."/>
            <person name="Jing Y."/>
            <person name="Jocker A."/>
            <person name="Kenton S.M."/>
            <person name="Kim D.J."/>
            <person name="Klee K."/>
            <person name="Lai H."/>
            <person name="Lang C."/>
            <person name="Lin S."/>
            <person name="Macmil S.L."/>
            <person name="Magdelenat G."/>
            <person name="Matthews L."/>
            <person name="McCorrison J."/>
            <person name="Monaghan E.L."/>
            <person name="Mun J.H."/>
            <person name="Najar F.Z."/>
            <person name="Nicholson C."/>
            <person name="Noirot C."/>
            <person name="O'Bleness M."/>
            <person name="Paule C.R."/>
            <person name="Poulain J."/>
            <person name="Prion F."/>
            <person name="Qin B."/>
            <person name="Qu C."/>
            <person name="Retzel E.F."/>
            <person name="Riddle C."/>
            <person name="Sallet E."/>
            <person name="Samain S."/>
            <person name="Samson N."/>
            <person name="Sanders I."/>
            <person name="Saurat O."/>
            <person name="Scarpelli C."/>
            <person name="Schiex T."/>
            <person name="Segurens B."/>
            <person name="Severin A.J."/>
            <person name="Sherrier D.J."/>
            <person name="Shi R."/>
            <person name="Sims S."/>
            <person name="Singer S.R."/>
            <person name="Sinharoy S."/>
            <person name="Sterck L."/>
            <person name="Viollet A."/>
            <person name="Wang B.B."/>
            <person name="Wang K."/>
            <person name="Wang M."/>
            <person name="Wang X."/>
            <person name="Warfsmann J."/>
            <person name="Weissenbach J."/>
            <person name="White D.D."/>
            <person name="White J.D."/>
            <person name="Wiley G.B."/>
            <person name="Wincker P."/>
            <person name="Xing Y."/>
            <person name="Yang L."/>
            <person name="Yao Z."/>
            <person name="Ying F."/>
            <person name="Zhai J."/>
            <person name="Zhou L."/>
            <person name="Zuber A."/>
            <person name="Denarie J."/>
            <person name="Dixon R.A."/>
            <person name="May G.D."/>
            <person name="Schwartz D.C."/>
            <person name="Rogers J."/>
            <person name="Quetier F."/>
            <person name="Town C.D."/>
            <person name="Roe B.A."/>
        </authorList>
    </citation>
    <scope>NUCLEOTIDE SEQUENCE [LARGE SCALE GENOMIC DNA]</scope>
    <source>
        <strain evidence="3">A17</strain>
        <strain evidence="4 5">cv. Jemalong A17</strain>
    </source>
</reference>
<feature type="domain" description="Agenet" evidence="2">
    <location>
        <begin position="65"/>
        <end position="134"/>
    </location>
</feature>
<dbReference type="Pfam" id="PF05641">
    <property type="entry name" value="Agenet"/>
    <property type="match status" value="2"/>
</dbReference>